<dbReference type="InterPro" id="IPR000008">
    <property type="entry name" value="C2_dom"/>
</dbReference>
<name>A0AAV7Y3X8_9NEOP</name>
<evidence type="ECO:0000313" key="6">
    <source>
        <dbReference type="EMBL" id="KAJ1530969.1"/>
    </source>
</evidence>
<evidence type="ECO:0000256" key="2">
    <source>
        <dbReference type="ARBA" id="ARBA00034103"/>
    </source>
</evidence>
<protein>
    <recommendedName>
        <fullName evidence="8">Regulating synaptic membrane exocytosis protein 2-like</fullName>
    </recommendedName>
</protein>
<feature type="domain" description="PDZ" evidence="5">
    <location>
        <begin position="1"/>
        <end position="42"/>
    </location>
</feature>
<evidence type="ECO:0008006" key="8">
    <source>
        <dbReference type="Google" id="ProtNLM"/>
    </source>
</evidence>
<dbReference type="InterPro" id="IPR039032">
    <property type="entry name" value="Rim-like"/>
</dbReference>
<keyword evidence="7" id="KW-1185">Reference proteome</keyword>
<feature type="compositionally biased region" description="Basic and acidic residues" evidence="3">
    <location>
        <begin position="85"/>
        <end position="103"/>
    </location>
</feature>
<dbReference type="GO" id="GO:0031267">
    <property type="term" value="F:small GTPase binding"/>
    <property type="evidence" value="ECO:0007669"/>
    <property type="project" value="InterPro"/>
</dbReference>
<gene>
    <name evidence="6" type="ORF">ONE63_005805</name>
</gene>
<keyword evidence="1" id="KW-0770">Synapse</keyword>
<dbReference type="GO" id="GO:0048788">
    <property type="term" value="C:cytoskeleton of presynaptic active zone"/>
    <property type="evidence" value="ECO:0007669"/>
    <property type="project" value="TreeGrafter"/>
</dbReference>
<dbReference type="GO" id="GO:0042391">
    <property type="term" value="P:regulation of membrane potential"/>
    <property type="evidence" value="ECO:0007669"/>
    <property type="project" value="TreeGrafter"/>
</dbReference>
<dbReference type="GO" id="GO:0048167">
    <property type="term" value="P:regulation of synaptic plasticity"/>
    <property type="evidence" value="ECO:0007669"/>
    <property type="project" value="TreeGrafter"/>
</dbReference>
<dbReference type="Pfam" id="PF00168">
    <property type="entry name" value="C2"/>
    <property type="match status" value="1"/>
</dbReference>
<dbReference type="AlphaFoldDB" id="A0AAV7Y3X8"/>
<dbReference type="PROSITE" id="PS50106">
    <property type="entry name" value="PDZ"/>
    <property type="match status" value="1"/>
</dbReference>
<dbReference type="PANTHER" id="PTHR12157:SF25">
    <property type="entry name" value="REGULATING SYNAPTIC MEMBRANE EXOCYTOSIS PROTEIN 3"/>
    <property type="match status" value="1"/>
</dbReference>
<dbReference type="GO" id="GO:0044325">
    <property type="term" value="F:transmembrane transporter binding"/>
    <property type="evidence" value="ECO:0007669"/>
    <property type="project" value="TreeGrafter"/>
</dbReference>
<dbReference type="InterPro" id="IPR035892">
    <property type="entry name" value="C2_domain_sf"/>
</dbReference>
<comment type="subcellular location">
    <subcellularLocation>
        <location evidence="2">Synapse</location>
    </subcellularLocation>
</comment>
<dbReference type="GO" id="GO:0048791">
    <property type="term" value="P:calcium ion-regulated exocytosis of neurotransmitter"/>
    <property type="evidence" value="ECO:0007669"/>
    <property type="project" value="TreeGrafter"/>
</dbReference>
<feature type="compositionally biased region" description="Basic and acidic residues" evidence="3">
    <location>
        <begin position="55"/>
        <end position="67"/>
    </location>
</feature>
<sequence>MRPGDQVLEWNGVSLTGKTFEEVQSILAQTQAVEEVEVVIRSRRGSSRSGSAPRLDVDQDRDQDRVRRGSSRHSLDLNGNASVSSRERHGSSSTHCDDGRRKYSDADALSVGTAVTEPSGGHRGSSVLGELSLQVCYDKQAHILYLIVHKARHLPLIPSQGNMIPPDPYVKVYLLPGRNLENQRRTKACSRTQEPEWNQTMVYEGVPPEELPTRYLEVTTWNYDVSKPNPAMGGVLLDLSDSSVFDEEPVWYTLMDGPSLQGALSRLTSKRTGSVSTSIYGSGTVNQKTRISSRNPILSTAATISGAPLGSQGCHGGFCCIL</sequence>
<dbReference type="SUPFAM" id="SSF49562">
    <property type="entry name" value="C2 domain (Calcium/lipid-binding domain, CaLB)"/>
    <property type="match status" value="1"/>
</dbReference>
<dbReference type="SUPFAM" id="SSF50156">
    <property type="entry name" value="PDZ domain-like"/>
    <property type="match status" value="1"/>
</dbReference>
<dbReference type="Proteomes" id="UP001075354">
    <property type="component" value="Chromosome 2"/>
</dbReference>
<comment type="caution">
    <text evidence="6">The sequence shown here is derived from an EMBL/GenBank/DDBJ whole genome shotgun (WGS) entry which is preliminary data.</text>
</comment>
<evidence type="ECO:0000313" key="7">
    <source>
        <dbReference type="Proteomes" id="UP001075354"/>
    </source>
</evidence>
<accession>A0AAV7Y3X8</accession>
<organism evidence="6 7">
    <name type="scientific">Megalurothrips usitatus</name>
    <name type="common">bean blossom thrips</name>
    <dbReference type="NCBI Taxonomy" id="439358"/>
    <lineage>
        <taxon>Eukaryota</taxon>
        <taxon>Metazoa</taxon>
        <taxon>Ecdysozoa</taxon>
        <taxon>Arthropoda</taxon>
        <taxon>Hexapoda</taxon>
        <taxon>Insecta</taxon>
        <taxon>Pterygota</taxon>
        <taxon>Neoptera</taxon>
        <taxon>Paraneoptera</taxon>
        <taxon>Thysanoptera</taxon>
        <taxon>Terebrantia</taxon>
        <taxon>Thripoidea</taxon>
        <taxon>Thripidae</taxon>
        <taxon>Megalurothrips</taxon>
    </lineage>
</organism>
<dbReference type="InterPro" id="IPR001478">
    <property type="entry name" value="PDZ"/>
</dbReference>
<evidence type="ECO:0000256" key="1">
    <source>
        <dbReference type="ARBA" id="ARBA00023018"/>
    </source>
</evidence>
<dbReference type="GO" id="GO:0042734">
    <property type="term" value="C:presynaptic membrane"/>
    <property type="evidence" value="ECO:0007669"/>
    <property type="project" value="TreeGrafter"/>
</dbReference>
<dbReference type="PANTHER" id="PTHR12157">
    <property type="entry name" value="REGULATING SYNAPTIC MEMBRANE EXOCYTOSIS PROTEIN"/>
    <property type="match status" value="1"/>
</dbReference>
<proteinExistence type="predicted"/>
<evidence type="ECO:0000259" key="4">
    <source>
        <dbReference type="PROSITE" id="PS50004"/>
    </source>
</evidence>
<dbReference type="InterPro" id="IPR036034">
    <property type="entry name" value="PDZ_sf"/>
</dbReference>
<dbReference type="SMART" id="SM00239">
    <property type="entry name" value="C2"/>
    <property type="match status" value="1"/>
</dbReference>
<dbReference type="EMBL" id="JAPTSV010000002">
    <property type="protein sequence ID" value="KAJ1530969.1"/>
    <property type="molecule type" value="Genomic_DNA"/>
</dbReference>
<evidence type="ECO:0000256" key="3">
    <source>
        <dbReference type="SAM" id="MobiDB-lite"/>
    </source>
</evidence>
<feature type="domain" description="C2" evidence="4">
    <location>
        <begin position="127"/>
        <end position="252"/>
    </location>
</feature>
<dbReference type="GO" id="GO:0050806">
    <property type="term" value="P:positive regulation of synaptic transmission"/>
    <property type="evidence" value="ECO:0007669"/>
    <property type="project" value="TreeGrafter"/>
</dbReference>
<evidence type="ECO:0000259" key="5">
    <source>
        <dbReference type="PROSITE" id="PS50106"/>
    </source>
</evidence>
<dbReference type="GO" id="GO:2000300">
    <property type="term" value="P:regulation of synaptic vesicle exocytosis"/>
    <property type="evidence" value="ECO:0007669"/>
    <property type="project" value="TreeGrafter"/>
</dbReference>
<reference evidence="6" key="1">
    <citation type="submission" date="2022-12" db="EMBL/GenBank/DDBJ databases">
        <title>Chromosome-level genome assembly of the bean flower thrips Megalurothrips usitatus.</title>
        <authorList>
            <person name="Ma L."/>
            <person name="Liu Q."/>
            <person name="Li H."/>
            <person name="Cai W."/>
        </authorList>
    </citation>
    <scope>NUCLEOTIDE SEQUENCE</scope>
    <source>
        <strain evidence="6">Cailab_2022a</strain>
    </source>
</reference>
<dbReference type="PROSITE" id="PS50004">
    <property type="entry name" value="C2"/>
    <property type="match status" value="1"/>
</dbReference>
<dbReference type="Gene3D" id="2.60.40.150">
    <property type="entry name" value="C2 domain"/>
    <property type="match status" value="1"/>
</dbReference>
<dbReference type="Gene3D" id="2.30.42.10">
    <property type="match status" value="1"/>
</dbReference>
<feature type="region of interest" description="Disordered" evidence="3">
    <location>
        <begin position="42"/>
        <end position="103"/>
    </location>
</feature>